<organism evidence="2 3">
    <name type="scientific">Olpidium bornovanus</name>
    <dbReference type="NCBI Taxonomy" id="278681"/>
    <lineage>
        <taxon>Eukaryota</taxon>
        <taxon>Fungi</taxon>
        <taxon>Fungi incertae sedis</taxon>
        <taxon>Olpidiomycota</taxon>
        <taxon>Olpidiomycotina</taxon>
        <taxon>Olpidiomycetes</taxon>
        <taxon>Olpidiales</taxon>
        <taxon>Olpidiaceae</taxon>
        <taxon>Olpidium</taxon>
    </lineage>
</organism>
<accession>A0A8H7ZT37</accession>
<dbReference type="EMBL" id="JAEFCI010007340">
    <property type="protein sequence ID" value="KAG5459118.1"/>
    <property type="molecule type" value="Genomic_DNA"/>
</dbReference>
<comment type="caution">
    <text evidence="2">The sequence shown here is derived from an EMBL/GenBank/DDBJ whole genome shotgun (WGS) entry which is preliminary data.</text>
</comment>
<gene>
    <name evidence="2" type="ORF">BJ554DRAFT_513</name>
</gene>
<name>A0A8H7ZT37_9FUNG</name>
<proteinExistence type="predicted"/>
<sequence length="571" mass="61993">RKFATAVNEAPAELQVDRLPPPFALAERRGLARVRDTPRDDFMVFYQLTQLHNERRPPTPLSPCQQENQSKRPALKKGTGRAGGGGRASALFEQVGKEAVYVLRDLLLGPPFVCRAPTPRRPVWLPATIPRHALALPPAVGASTVAASAATDGRRPICIPRRKRLGVRSPLCSGRNAPLAATFRNAARRPAAVFLEGPVFAVRSAAAGIAAAFRPPARFAAHSPMTPIFFLRRRQRRRLAGRRRRAPGRSFSAACPVPPGIAAAFGPPVRIAPPTPVTPIVFLRRQFAVRKRCATEQPVFAACPVRGDIVAASELPARFAPPPPAMPIVFLRRRLAAQKRRAPGRPVVGACPAPTDVVAVFGRPARIVPPPPVTPIIILRRRLAARRRLAPRGQPRPLPLFLFTVPPPAFLSGSGEVFLLAAVVQLGGAIWAQSQLHQGVLALAALRVREVDFPRLQILLLLAPQGAAHELALTAHGFRVRAPPEGNLKCPPRGYISVLSSVVAEGTPRLGSKHKKPRFREAPYLPFIVALELRDAVLLEQPAVVLFRNPLFPRELVLVFVGTPEKLVVLL</sequence>
<dbReference type="AlphaFoldDB" id="A0A8H7ZT37"/>
<evidence type="ECO:0000256" key="1">
    <source>
        <dbReference type="SAM" id="MobiDB-lite"/>
    </source>
</evidence>
<evidence type="ECO:0000313" key="2">
    <source>
        <dbReference type="EMBL" id="KAG5459118.1"/>
    </source>
</evidence>
<dbReference type="Proteomes" id="UP000673691">
    <property type="component" value="Unassembled WGS sequence"/>
</dbReference>
<keyword evidence="3" id="KW-1185">Reference proteome</keyword>
<evidence type="ECO:0000313" key="3">
    <source>
        <dbReference type="Proteomes" id="UP000673691"/>
    </source>
</evidence>
<feature type="region of interest" description="Disordered" evidence="1">
    <location>
        <begin position="54"/>
        <end position="87"/>
    </location>
</feature>
<reference evidence="2 3" key="1">
    <citation type="journal article" name="Sci. Rep.">
        <title>Genome-scale phylogenetic analyses confirm Olpidium as the closest living zoosporic fungus to the non-flagellated, terrestrial fungi.</title>
        <authorList>
            <person name="Chang Y."/>
            <person name="Rochon D."/>
            <person name="Sekimoto S."/>
            <person name="Wang Y."/>
            <person name="Chovatia M."/>
            <person name="Sandor L."/>
            <person name="Salamov A."/>
            <person name="Grigoriev I.V."/>
            <person name="Stajich J.E."/>
            <person name="Spatafora J.W."/>
        </authorList>
    </citation>
    <scope>NUCLEOTIDE SEQUENCE [LARGE SCALE GENOMIC DNA]</scope>
    <source>
        <strain evidence="2">S191</strain>
    </source>
</reference>
<protein>
    <submittedName>
        <fullName evidence="2">Uncharacterized protein</fullName>
    </submittedName>
</protein>
<feature type="non-terminal residue" evidence="2">
    <location>
        <position position="1"/>
    </location>
</feature>